<evidence type="ECO:0000256" key="1">
    <source>
        <dbReference type="ARBA" id="ARBA00009500"/>
    </source>
</evidence>
<dbReference type="InterPro" id="IPR023796">
    <property type="entry name" value="Serpin_dom"/>
</dbReference>
<dbReference type="PANTHER" id="PTHR11461">
    <property type="entry name" value="SERINE PROTEASE INHIBITOR, SERPIN"/>
    <property type="match status" value="1"/>
</dbReference>
<protein>
    <recommendedName>
        <fullName evidence="4">Serpin domain-containing protein</fullName>
    </recommendedName>
</protein>
<dbReference type="AlphaFoldDB" id="A0AAV2BQ10"/>
<proteinExistence type="inferred from homology"/>
<dbReference type="Pfam" id="PF00079">
    <property type="entry name" value="Serpin"/>
    <property type="match status" value="1"/>
</dbReference>
<organism evidence="5 6">
    <name type="scientific">Larinioides sclopetarius</name>
    <dbReference type="NCBI Taxonomy" id="280406"/>
    <lineage>
        <taxon>Eukaryota</taxon>
        <taxon>Metazoa</taxon>
        <taxon>Ecdysozoa</taxon>
        <taxon>Arthropoda</taxon>
        <taxon>Chelicerata</taxon>
        <taxon>Arachnida</taxon>
        <taxon>Araneae</taxon>
        <taxon>Araneomorphae</taxon>
        <taxon>Entelegynae</taxon>
        <taxon>Araneoidea</taxon>
        <taxon>Araneidae</taxon>
        <taxon>Larinioides</taxon>
    </lineage>
</organism>
<dbReference type="Proteomes" id="UP001497382">
    <property type="component" value="Unassembled WGS sequence"/>
</dbReference>
<dbReference type="Gene3D" id="3.30.497.10">
    <property type="entry name" value="Antithrombin, subunit I, domain 2"/>
    <property type="match status" value="1"/>
</dbReference>
<dbReference type="InterPro" id="IPR042185">
    <property type="entry name" value="Serpin_sf_2"/>
</dbReference>
<gene>
    <name evidence="5" type="ORF">LARSCL_LOCUS20470</name>
</gene>
<keyword evidence="6" id="KW-1185">Reference proteome</keyword>
<keyword evidence="3" id="KW-0722">Serine protease inhibitor</keyword>
<evidence type="ECO:0000256" key="2">
    <source>
        <dbReference type="ARBA" id="ARBA00022690"/>
    </source>
</evidence>
<keyword evidence="2" id="KW-0646">Protease inhibitor</keyword>
<dbReference type="GO" id="GO:0005615">
    <property type="term" value="C:extracellular space"/>
    <property type="evidence" value="ECO:0007669"/>
    <property type="project" value="InterPro"/>
</dbReference>
<evidence type="ECO:0000256" key="3">
    <source>
        <dbReference type="ARBA" id="ARBA00022900"/>
    </source>
</evidence>
<name>A0AAV2BQ10_9ARAC</name>
<comment type="similarity">
    <text evidence="1">Belongs to the serpin family.</text>
</comment>
<dbReference type="Gene3D" id="2.30.39.10">
    <property type="entry name" value="Alpha-1-antitrypsin, domain 1"/>
    <property type="match status" value="1"/>
</dbReference>
<evidence type="ECO:0000313" key="5">
    <source>
        <dbReference type="EMBL" id="CAL1297719.1"/>
    </source>
</evidence>
<evidence type="ECO:0000259" key="4">
    <source>
        <dbReference type="Pfam" id="PF00079"/>
    </source>
</evidence>
<comment type="caution">
    <text evidence="5">The sequence shown here is derived from an EMBL/GenBank/DDBJ whole genome shotgun (WGS) entry which is preliminary data.</text>
</comment>
<dbReference type="EMBL" id="CAXIEN010000438">
    <property type="protein sequence ID" value="CAL1297719.1"/>
    <property type="molecule type" value="Genomic_DNA"/>
</dbReference>
<dbReference type="InterPro" id="IPR000215">
    <property type="entry name" value="Serpin_fam"/>
</dbReference>
<dbReference type="InterPro" id="IPR036186">
    <property type="entry name" value="Serpin_sf"/>
</dbReference>
<dbReference type="SUPFAM" id="SSF56574">
    <property type="entry name" value="Serpins"/>
    <property type="match status" value="1"/>
</dbReference>
<sequence>MHMTSRFPYASFDNYEALELPYNGGNVSMVILLPNERDGLQDLEESLTPERLDEIQRRFLRTDVDISLPKFKLQFEKELSPEIRALGANRIFRNGADFSGMTSSRNVAVSQVVHKAVIEVNEKEVKLLQQQELMWLLRAQFVEPHNSRRTILSFSPL</sequence>
<accession>A0AAV2BQ10</accession>
<reference evidence="5 6" key="1">
    <citation type="submission" date="2024-04" db="EMBL/GenBank/DDBJ databases">
        <authorList>
            <person name="Rising A."/>
            <person name="Reimegard J."/>
            <person name="Sonavane S."/>
            <person name="Akerstrom W."/>
            <person name="Nylinder S."/>
            <person name="Hedman E."/>
            <person name="Kallberg Y."/>
        </authorList>
    </citation>
    <scope>NUCLEOTIDE SEQUENCE [LARGE SCALE GENOMIC DNA]</scope>
</reference>
<dbReference type="PANTHER" id="PTHR11461:SF211">
    <property type="entry name" value="GH10112P-RELATED"/>
    <property type="match status" value="1"/>
</dbReference>
<dbReference type="GO" id="GO:0004867">
    <property type="term" value="F:serine-type endopeptidase inhibitor activity"/>
    <property type="evidence" value="ECO:0007669"/>
    <property type="project" value="UniProtKB-KW"/>
</dbReference>
<dbReference type="InterPro" id="IPR042178">
    <property type="entry name" value="Serpin_sf_1"/>
</dbReference>
<feature type="domain" description="Serpin" evidence="4">
    <location>
        <begin position="1"/>
        <end position="127"/>
    </location>
</feature>
<evidence type="ECO:0000313" key="6">
    <source>
        <dbReference type="Proteomes" id="UP001497382"/>
    </source>
</evidence>